<dbReference type="Pfam" id="PF08324">
    <property type="entry name" value="PUL"/>
    <property type="match status" value="1"/>
</dbReference>
<dbReference type="InterPro" id="IPR013535">
    <property type="entry name" value="PUL_dom"/>
</dbReference>
<gene>
    <name evidence="3" type="primary">LOC116943484</name>
</gene>
<evidence type="ECO:0000313" key="2">
    <source>
        <dbReference type="Proteomes" id="UP001318040"/>
    </source>
</evidence>
<reference evidence="3" key="1">
    <citation type="submission" date="2025-08" db="UniProtKB">
        <authorList>
            <consortium name="RefSeq"/>
        </authorList>
    </citation>
    <scope>IDENTIFICATION</scope>
    <source>
        <tissue evidence="3">Sperm</tissue>
    </source>
</reference>
<evidence type="ECO:0000259" key="1">
    <source>
        <dbReference type="PROSITE" id="PS51396"/>
    </source>
</evidence>
<organism evidence="2 3">
    <name type="scientific">Petromyzon marinus</name>
    <name type="common">Sea lamprey</name>
    <dbReference type="NCBI Taxonomy" id="7757"/>
    <lineage>
        <taxon>Eukaryota</taxon>
        <taxon>Metazoa</taxon>
        <taxon>Chordata</taxon>
        <taxon>Craniata</taxon>
        <taxon>Vertebrata</taxon>
        <taxon>Cyclostomata</taxon>
        <taxon>Hyperoartia</taxon>
        <taxon>Petromyzontiformes</taxon>
        <taxon>Petromyzontidae</taxon>
        <taxon>Petromyzon</taxon>
    </lineage>
</organism>
<name>A0AAJ7WW00_PETMA</name>
<accession>A0AAJ7WW00</accession>
<protein>
    <submittedName>
        <fullName evidence="3">Phospholipase A-2-activating protein-like</fullName>
    </submittedName>
</protein>
<sequence length="292" mass="31346">MAGDKVCDYFPQTEVVTFDQANPSAILAKINDLNKKVPQLLRASDSDLRDLLSLMECATNPGREDAVTETQLDALELLLSWPDEFLFPALDILRLCLRLDVPNKHFLGAACGPAQLSRLLALTSAPKAGAAAPMLALRALCNACSRDPGRRLMRERRSRVVEGALELVGSDNRNVQVALATLLLNYAVLHSEPSSSSSSFFSAIVASRNADDDDEATTQLLSAAVALLERRPDAEAAFRLLVCVATLLLRGGDVARRLSDALGVRAHAERCAGLPGAPAKLTECARSLLAFL</sequence>
<dbReference type="Proteomes" id="UP001318040">
    <property type="component" value="Chromosome 1"/>
</dbReference>
<proteinExistence type="predicted"/>
<dbReference type="KEGG" id="pmrn:116943484"/>
<dbReference type="AlphaFoldDB" id="A0AAJ7WW00"/>
<dbReference type="PROSITE" id="PS51396">
    <property type="entry name" value="PUL"/>
    <property type="match status" value="1"/>
</dbReference>
<dbReference type="InterPro" id="IPR011989">
    <property type="entry name" value="ARM-like"/>
</dbReference>
<evidence type="ECO:0000313" key="3">
    <source>
        <dbReference type="RefSeq" id="XP_032812209.1"/>
    </source>
</evidence>
<feature type="domain" description="PUL" evidence="1">
    <location>
        <begin position="8"/>
        <end position="291"/>
    </location>
</feature>
<dbReference type="Gene3D" id="1.25.10.10">
    <property type="entry name" value="Leucine-rich Repeat Variant"/>
    <property type="match status" value="1"/>
</dbReference>
<dbReference type="RefSeq" id="XP_032812209.1">
    <property type="nucleotide sequence ID" value="XM_032956318.1"/>
</dbReference>
<keyword evidence="2" id="KW-1185">Reference proteome</keyword>